<dbReference type="InterPro" id="IPR027417">
    <property type="entry name" value="P-loop_NTPase"/>
</dbReference>
<evidence type="ECO:0000256" key="2">
    <source>
        <dbReference type="SAM" id="Phobius"/>
    </source>
</evidence>
<reference evidence="4 5" key="1">
    <citation type="submission" date="2017-12" db="EMBL/GenBank/DDBJ databases">
        <title>Sequencing, de novo assembly and annotation of complete genome of a new Thraustochytrid species, strain FCC1311.</title>
        <authorList>
            <person name="Sedici K."/>
            <person name="Godart F."/>
            <person name="Aiese Cigliano R."/>
            <person name="Sanseverino W."/>
            <person name="Barakat M."/>
            <person name="Ortet P."/>
            <person name="Marechal E."/>
            <person name="Cagnac O."/>
            <person name="Amato A."/>
        </authorList>
    </citation>
    <scope>NUCLEOTIDE SEQUENCE [LARGE SCALE GENOMIC DNA]</scope>
</reference>
<dbReference type="Proteomes" id="UP000241890">
    <property type="component" value="Unassembled WGS sequence"/>
</dbReference>
<dbReference type="Gene3D" id="3.40.50.300">
    <property type="entry name" value="P-loop containing nucleotide triphosphate hydrolases"/>
    <property type="match status" value="1"/>
</dbReference>
<proteinExistence type="predicted"/>
<keyword evidence="2" id="KW-1133">Transmembrane helix</keyword>
<feature type="transmembrane region" description="Helical" evidence="2">
    <location>
        <begin position="396"/>
        <end position="418"/>
    </location>
</feature>
<keyword evidence="2" id="KW-0812">Transmembrane</keyword>
<feature type="region of interest" description="Disordered" evidence="1">
    <location>
        <begin position="35"/>
        <end position="60"/>
    </location>
</feature>
<dbReference type="InParanoid" id="A0A2R5G0U3"/>
<dbReference type="AlphaFoldDB" id="A0A2R5G0U3"/>
<dbReference type="EMBL" id="BEYU01000001">
    <property type="protein sequence ID" value="GBG23909.1"/>
    <property type="molecule type" value="Genomic_DNA"/>
</dbReference>
<name>A0A2R5G0U3_9STRA</name>
<comment type="caution">
    <text evidence="4">The sequence shown here is derived from an EMBL/GenBank/DDBJ whole genome shotgun (WGS) entry which is preliminary data.</text>
</comment>
<dbReference type="InterPro" id="IPR045063">
    <property type="entry name" value="Dynamin_N"/>
</dbReference>
<dbReference type="SUPFAM" id="SSF52540">
    <property type="entry name" value="P-loop containing nucleoside triphosphate hydrolases"/>
    <property type="match status" value="1"/>
</dbReference>
<evidence type="ECO:0000259" key="3">
    <source>
        <dbReference type="Pfam" id="PF00350"/>
    </source>
</evidence>
<evidence type="ECO:0000313" key="4">
    <source>
        <dbReference type="EMBL" id="GBG23909.1"/>
    </source>
</evidence>
<dbReference type="Pfam" id="PF00350">
    <property type="entry name" value="Dynamin_N"/>
    <property type="match status" value="1"/>
</dbReference>
<sequence length="536" mass="59717">MLSAAGRGGRSAAGAATRFRTAIVGTQQTRAYRLWRGSSSEDEEPQDGTSHDGKSSLTLHVNRKTEDMVRRVLGPLNEQFNGPLETNMARTPLPFVFLLGNHSSGKSSFINHVLERRVQNTGVAPTDDGFTIIVPGSEDMDQDGPTLVGSPDMGFSGLRTFGPNLIHHTHLKIRSDLRINDLMLVDSPGMIDSPADSISYITDKSRSDRGYDFEGVTRWFAERADVILLFFDPDKPGTTGETLSVLTNSLAGMDHKLHIVLNKVDQFKKIHDFARAYGSLCWNLSKVIPRKDLPRIYTMYTPVTTDKGNAGRSFKFQDQHREQVEFNTVNPELSWKSSLQDLEATRQDVIDEVLRAPDRRIDNMITHLYDSGRLLRMHMEMVELIRAEYQSEKRKSVLTSIGVGVGGNLVSLAAIYLAPGIWGFSLTLSASSLAGAAGVYLYGNHLLQRKAARMTDDAYLDDLFRRVFVKELADRDQFVESLWIRVRPHVKSALQTLGIANLPRVSARGLQAIDDIVENQVPALRREAQPAIAARR</sequence>
<feature type="domain" description="Dynamin N-terminal" evidence="3">
    <location>
        <begin position="97"/>
        <end position="263"/>
    </location>
</feature>
<organism evidence="4 5">
    <name type="scientific">Hondaea fermentalgiana</name>
    <dbReference type="NCBI Taxonomy" id="2315210"/>
    <lineage>
        <taxon>Eukaryota</taxon>
        <taxon>Sar</taxon>
        <taxon>Stramenopiles</taxon>
        <taxon>Bigyra</taxon>
        <taxon>Labyrinthulomycetes</taxon>
        <taxon>Thraustochytrida</taxon>
        <taxon>Thraustochytriidae</taxon>
        <taxon>Hondaea</taxon>
    </lineage>
</organism>
<feature type="transmembrane region" description="Helical" evidence="2">
    <location>
        <begin position="424"/>
        <end position="443"/>
    </location>
</feature>
<keyword evidence="2" id="KW-0472">Membrane</keyword>
<keyword evidence="5" id="KW-1185">Reference proteome</keyword>
<evidence type="ECO:0000313" key="5">
    <source>
        <dbReference type="Proteomes" id="UP000241890"/>
    </source>
</evidence>
<protein>
    <submittedName>
        <fullName evidence="4">EH-domain containing protein, putative</fullName>
    </submittedName>
</protein>
<accession>A0A2R5G0U3</accession>
<dbReference type="InterPro" id="IPR051943">
    <property type="entry name" value="TRAFAC_Dynamin-like_GTPase"/>
</dbReference>
<dbReference type="OrthoDB" id="1716625at2759"/>
<evidence type="ECO:0000256" key="1">
    <source>
        <dbReference type="SAM" id="MobiDB-lite"/>
    </source>
</evidence>
<dbReference type="PANTHER" id="PTHR43681:SF1">
    <property type="entry name" value="SARCALUMENIN"/>
    <property type="match status" value="1"/>
</dbReference>
<dbReference type="PANTHER" id="PTHR43681">
    <property type="entry name" value="TRANSMEMBRANE GTPASE FZO"/>
    <property type="match status" value="1"/>
</dbReference>
<gene>
    <name evidence="4" type="ORF">FCC1311_001282</name>
</gene>